<dbReference type="PANTHER" id="PTHR32305">
    <property type="match status" value="1"/>
</dbReference>
<dbReference type="NCBIfam" id="TIGR03696">
    <property type="entry name" value="Rhs_assc_core"/>
    <property type="match status" value="1"/>
</dbReference>
<dbReference type="Pfam" id="PF03527">
    <property type="entry name" value="RHS"/>
    <property type="match status" value="1"/>
</dbReference>
<dbReference type="Pfam" id="PF05593">
    <property type="entry name" value="RHS_repeat"/>
    <property type="match status" value="4"/>
</dbReference>
<dbReference type="PRINTS" id="PR00394">
    <property type="entry name" value="RHSPROTEIN"/>
</dbReference>
<reference evidence="3" key="1">
    <citation type="submission" date="2022-05" db="EMBL/GenBank/DDBJ databases">
        <title>An RpoN-dependent PEP-CTERM gene is involved in floc formation of an Aquincola tertiaricarbonis strain.</title>
        <authorList>
            <person name="Qiu D."/>
            <person name="Xia M."/>
        </authorList>
    </citation>
    <scope>NUCLEOTIDE SEQUENCE</scope>
    <source>
        <strain evidence="3">RN12</strain>
    </source>
</reference>
<evidence type="ECO:0000313" key="3">
    <source>
        <dbReference type="EMBL" id="URI06755.1"/>
    </source>
</evidence>
<evidence type="ECO:0000313" key="4">
    <source>
        <dbReference type="Proteomes" id="UP001056201"/>
    </source>
</evidence>
<feature type="domain" description="RHS protein conserved region" evidence="2">
    <location>
        <begin position="620"/>
        <end position="656"/>
    </location>
</feature>
<dbReference type="PANTHER" id="PTHR32305:SF15">
    <property type="entry name" value="PROTEIN RHSA-RELATED"/>
    <property type="match status" value="1"/>
</dbReference>
<sequence>MAHSPRGLLLRHTDCSQRQTRYGYDPHSPWGALQSVTQADGSRHTFQTDALARPVAHTRPDGSTVRWQWNERGQLAAEADALGHISRYRYNPLGQRTHSTDPLGQTIRQDHSAQGLLLQLTDAAGQPTRFEHDAAGQLITQHAIDGIRTDYHLDALGLPVVVQTRSADGTLAQRIELQRDAAGRLIQKRTAHTRTVYHYSALDQLLQIERFERLPDWGSEPQGQRPLDVLGFAYDGLGRLIEERSTQFDYAAAPPSEPPTKTPRHRRHSVVRHSHDELGNTIQTVLPQGQTLHYLYYGSGHLHHIHLDGHTISDFERDALHQEILRSQGQLRTHKTRDAMGRVLHQVSRLGEVGFEDLRHQDLWHQAGQRRSIHRQPNHLIKAYAFDANAELIRRRDPLAGEVHYGYDAIGRIQNARSLPPIRQERYAYEAPSRAELSAALNRDPSAPAQPVLNETFAWDAASNPLPPGIVLTGPTSEGYVRHNRVLMHEDKRYQYDGLGRLVHKRIGSHTEQRLSWNEDNQLTEVSTTRLGLTQRVRFTYDALGRRVSKTGDFGTTYFIWSGLRLLQEQVGAKLTTHVYEDQDSYVPLARIEQLDLAQLENVGLDHDYRQQPQNFKPRVYYIHANSAGAPEELTDSDGHIVWQARYQTWGNVALQPQLGRDPNPYALPRFKPEAQTLRMQGQYADTETGLYYNTFRYYDPDVGRFISQDPIGLAGGINLYQYGPNPLGWVDPWGWAVTPLNAPGYSAYGLYAPGSDVPYYVGHTGGALEDRLAGHVSSGRAVDGQTRIRPLPGTSEGGLTYTQAKGFEQAGREKYNTKTGFPGNVIEPINKARTDKRGRAHFKSYRAASKVMAIRPAKAKCM</sequence>
<evidence type="ECO:0000256" key="1">
    <source>
        <dbReference type="SAM" id="MobiDB-lite"/>
    </source>
</evidence>
<feature type="region of interest" description="Disordered" evidence="1">
    <location>
        <begin position="247"/>
        <end position="266"/>
    </location>
</feature>
<gene>
    <name evidence="3" type="ORF">MW290_12700</name>
</gene>
<dbReference type="InterPro" id="IPR031325">
    <property type="entry name" value="RHS_repeat"/>
</dbReference>
<dbReference type="InterPro" id="IPR050708">
    <property type="entry name" value="T6SS_VgrG/RHS"/>
</dbReference>
<dbReference type="InterPro" id="IPR006530">
    <property type="entry name" value="YD"/>
</dbReference>
<dbReference type="InterPro" id="IPR022385">
    <property type="entry name" value="Rhs_assc_core"/>
</dbReference>
<evidence type="ECO:0000259" key="2">
    <source>
        <dbReference type="Pfam" id="PF03527"/>
    </source>
</evidence>
<dbReference type="RefSeq" id="WP_250195018.1">
    <property type="nucleotide sequence ID" value="NZ_CP097635.1"/>
</dbReference>
<dbReference type="NCBIfam" id="TIGR01643">
    <property type="entry name" value="YD_repeat_2x"/>
    <property type="match status" value="3"/>
</dbReference>
<dbReference type="InterPro" id="IPR001826">
    <property type="entry name" value="RHS"/>
</dbReference>
<name>A0ABY4S618_AQUTE</name>
<protein>
    <submittedName>
        <fullName evidence="3">RHS domain-containing protein</fullName>
    </submittedName>
</protein>
<dbReference type="EMBL" id="CP097635">
    <property type="protein sequence ID" value="URI06755.1"/>
    <property type="molecule type" value="Genomic_DNA"/>
</dbReference>
<organism evidence="3 4">
    <name type="scientific">Aquincola tertiaricarbonis</name>
    <dbReference type="NCBI Taxonomy" id="391953"/>
    <lineage>
        <taxon>Bacteria</taxon>
        <taxon>Pseudomonadati</taxon>
        <taxon>Pseudomonadota</taxon>
        <taxon>Betaproteobacteria</taxon>
        <taxon>Burkholderiales</taxon>
        <taxon>Sphaerotilaceae</taxon>
        <taxon>Aquincola</taxon>
    </lineage>
</organism>
<dbReference type="Proteomes" id="UP001056201">
    <property type="component" value="Chromosome 1"/>
</dbReference>
<proteinExistence type="predicted"/>
<dbReference type="Gene3D" id="2.180.10.10">
    <property type="entry name" value="RHS repeat-associated core"/>
    <property type="match status" value="2"/>
</dbReference>
<keyword evidence="4" id="KW-1185">Reference proteome</keyword>
<accession>A0ABY4S618</accession>